<dbReference type="PANTHER" id="PTHR11644:SF2">
    <property type="entry name" value="CYTIDINE DEAMINASE"/>
    <property type="match status" value="1"/>
</dbReference>
<evidence type="ECO:0000256" key="12">
    <source>
        <dbReference type="PIRSR" id="PIRSR606262-3"/>
    </source>
</evidence>
<organism evidence="14 15">
    <name type="scientific">Candida theae</name>
    <dbReference type="NCBI Taxonomy" id="1198502"/>
    <lineage>
        <taxon>Eukaryota</taxon>
        <taxon>Fungi</taxon>
        <taxon>Dikarya</taxon>
        <taxon>Ascomycota</taxon>
        <taxon>Saccharomycotina</taxon>
        <taxon>Pichiomycetes</taxon>
        <taxon>Debaryomycetaceae</taxon>
        <taxon>Candida/Lodderomyces clade</taxon>
        <taxon>Candida</taxon>
    </lineage>
</organism>
<dbReference type="NCBIfam" id="TIGR01354">
    <property type="entry name" value="cyt_deam_tetra"/>
    <property type="match status" value="1"/>
</dbReference>
<evidence type="ECO:0000256" key="1">
    <source>
        <dbReference type="ARBA" id="ARBA00001947"/>
    </source>
</evidence>
<evidence type="ECO:0000313" key="15">
    <source>
        <dbReference type="Proteomes" id="UP001204833"/>
    </source>
</evidence>
<evidence type="ECO:0000256" key="4">
    <source>
        <dbReference type="ARBA" id="ARBA00012783"/>
    </source>
</evidence>
<dbReference type="GO" id="GO:0008270">
    <property type="term" value="F:zinc ion binding"/>
    <property type="evidence" value="ECO:0007669"/>
    <property type="project" value="InterPro"/>
</dbReference>
<dbReference type="EC" id="3.5.4.5" evidence="4"/>
<evidence type="ECO:0000256" key="7">
    <source>
        <dbReference type="ARBA" id="ARBA00022833"/>
    </source>
</evidence>
<evidence type="ECO:0000256" key="10">
    <source>
        <dbReference type="PIRSR" id="PIRSR606262-1"/>
    </source>
</evidence>
<dbReference type="Gene3D" id="3.40.140.10">
    <property type="entry name" value="Cytidine Deaminase, domain 2"/>
    <property type="match status" value="1"/>
</dbReference>
<dbReference type="CDD" id="cd01283">
    <property type="entry name" value="cytidine_deaminase"/>
    <property type="match status" value="1"/>
</dbReference>
<evidence type="ECO:0000256" key="3">
    <source>
        <dbReference type="ARBA" id="ARBA00006576"/>
    </source>
</evidence>
<dbReference type="EMBL" id="JAIHNG010000086">
    <property type="protein sequence ID" value="KAI5960728.1"/>
    <property type="molecule type" value="Genomic_DNA"/>
</dbReference>
<dbReference type="Pfam" id="PF00383">
    <property type="entry name" value="dCMP_cyt_deam_1"/>
    <property type="match status" value="1"/>
</dbReference>
<dbReference type="InterPro" id="IPR016192">
    <property type="entry name" value="APOBEC/CMP_deaminase_Zn-bd"/>
</dbReference>
<dbReference type="SUPFAM" id="SSF53927">
    <property type="entry name" value="Cytidine deaminase-like"/>
    <property type="match status" value="1"/>
</dbReference>
<feature type="active site" description="Proton donor" evidence="10">
    <location>
        <position position="38"/>
    </location>
</feature>
<feature type="binding site" evidence="12">
    <location>
        <position position="72"/>
    </location>
    <ligand>
        <name>Zn(2+)</name>
        <dbReference type="ChEBI" id="CHEBI:29105"/>
        <note>catalytic</note>
    </ligand>
</feature>
<reference evidence="14 15" key="1">
    <citation type="journal article" date="2022" name="DNA Res.">
        <title>Genome analysis of five recently described species of the CUG-Ser clade uncovers Candida theae as a new hybrid lineage with pathogenic potential in the Candida parapsilosis species complex.</title>
        <authorList>
            <person name="Mixao V."/>
            <person name="Del Olmo V."/>
            <person name="Hegedusova E."/>
            <person name="Saus E."/>
            <person name="Pryszcz L."/>
            <person name="Cillingova A."/>
            <person name="Nosek J."/>
            <person name="Gabaldon T."/>
        </authorList>
    </citation>
    <scope>NUCLEOTIDE SEQUENCE [LARGE SCALE GENOMIC DNA]</scope>
    <source>
        <strain evidence="14 15">CBS 12239</strain>
    </source>
</reference>
<evidence type="ECO:0000256" key="6">
    <source>
        <dbReference type="ARBA" id="ARBA00022801"/>
    </source>
</evidence>
<gene>
    <name evidence="14" type="ORF">KGF57_001875</name>
</gene>
<keyword evidence="5 12" id="KW-0479">Metal-binding</keyword>
<feature type="binding site" evidence="11">
    <location>
        <begin position="25"/>
        <end position="31"/>
    </location>
    <ligand>
        <name>substrate</name>
    </ligand>
</feature>
<evidence type="ECO:0000256" key="9">
    <source>
        <dbReference type="ARBA" id="ARBA00049558"/>
    </source>
</evidence>
<dbReference type="PANTHER" id="PTHR11644">
    <property type="entry name" value="CYTIDINE DEAMINASE"/>
    <property type="match status" value="1"/>
</dbReference>
<dbReference type="RefSeq" id="XP_051609616.1">
    <property type="nucleotide sequence ID" value="XM_051751127.1"/>
</dbReference>
<comment type="caution">
    <text evidence="14">The sequence shown here is derived from an EMBL/GenBank/DDBJ whole genome shotgun (WGS) entry which is preliminary data.</text>
</comment>
<dbReference type="PROSITE" id="PS00903">
    <property type="entry name" value="CYT_DCMP_DEAMINASES_1"/>
    <property type="match status" value="1"/>
</dbReference>
<comment type="function">
    <text evidence="2">This enzyme scavenges exogenous and endogenous cytidine and 2'-deoxycytidine for UMP synthesis.</text>
</comment>
<dbReference type="AlphaFoldDB" id="A0AAD5FZI5"/>
<evidence type="ECO:0000256" key="11">
    <source>
        <dbReference type="PIRSR" id="PIRSR606262-2"/>
    </source>
</evidence>
<comment type="similarity">
    <text evidence="3">Belongs to the cytidine and deoxycytidylate deaminase family.</text>
</comment>
<proteinExistence type="inferred from homology"/>
<evidence type="ECO:0000313" key="14">
    <source>
        <dbReference type="EMBL" id="KAI5960728.1"/>
    </source>
</evidence>
<dbReference type="GO" id="GO:0005829">
    <property type="term" value="C:cytosol"/>
    <property type="evidence" value="ECO:0007669"/>
    <property type="project" value="TreeGrafter"/>
</dbReference>
<dbReference type="InterPro" id="IPR006262">
    <property type="entry name" value="Cyt_deam_tetra"/>
</dbReference>
<name>A0AAD5FZI5_9ASCO</name>
<keyword evidence="6" id="KW-0378">Hydrolase</keyword>
<evidence type="ECO:0000256" key="2">
    <source>
        <dbReference type="ARBA" id="ARBA00003949"/>
    </source>
</evidence>
<dbReference type="GO" id="GO:0042802">
    <property type="term" value="F:identical protein binding"/>
    <property type="evidence" value="ECO:0007669"/>
    <property type="project" value="UniProtKB-ARBA"/>
</dbReference>
<feature type="binding site" evidence="12">
    <location>
        <position position="36"/>
    </location>
    <ligand>
        <name>Zn(2+)</name>
        <dbReference type="ChEBI" id="CHEBI:29105"/>
        <note>catalytic</note>
    </ligand>
</feature>
<evidence type="ECO:0000256" key="5">
    <source>
        <dbReference type="ARBA" id="ARBA00022723"/>
    </source>
</evidence>
<dbReference type="GO" id="GO:0004126">
    <property type="term" value="F:cytidine deaminase activity"/>
    <property type="evidence" value="ECO:0007669"/>
    <property type="project" value="UniProtKB-EC"/>
</dbReference>
<accession>A0AAD5FZI5</accession>
<evidence type="ECO:0000256" key="8">
    <source>
        <dbReference type="ARBA" id="ARBA00032005"/>
    </source>
</evidence>
<dbReference type="GO" id="GO:0055086">
    <property type="term" value="P:nucleobase-containing small molecule metabolic process"/>
    <property type="evidence" value="ECO:0007669"/>
    <property type="project" value="UniProtKB-ARBA"/>
</dbReference>
<dbReference type="NCBIfam" id="NF004064">
    <property type="entry name" value="PRK05578.1"/>
    <property type="match status" value="1"/>
</dbReference>
<protein>
    <recommendedName>
        <fullName evidence="4">cytidine deaminase</fullName>
        <ecNumber evidence="4">3.5.4.5</ecNumber>
    </recommendedName>
    <alternativeName>
        <fullName evidence="8">Cytidine aminohydrolase</fullName>
    </alternativeName>
</protein>
<dbReference type="PROSITE" id="PS51747">
    <property type="entry name" value="CYT_DCMP_DEAMINASES_2"/>
    <property type="match status" value="1"/>
</dbReference>
<dbReference type="InterPro" id="IPR050202">
    <property type="entry name" value="Cyt/Deoxycyt_deaminase"/>
</dbReference>
<dbReference type="GeneID" id="76149934"/>
<keyword evidence="7 12" id="KW-0862">Zinc</keyword>
<dbReference type="InterPro" id="IPR016193">
    <property type="entry name" value="Cytidine_deaminase-like"/>
</dbReference>
<sequence length="201" mass="22078">MGVKTSFRVSCCVLTDSDDYITGVNVENASYGAGVCAERAAITRAVSQGQRKFKAIAIAADTPKPIVPCGICRQFIREFNEDIPLFLFSETADYYKVYLKDLLPLSFGPGDLGVELDLVIFSIDERNDKKSFSTLRPEPLFAVQFPALSFDHPLVNEASKSNPAPTLAKNISMNQGMQELNIQSDTSFPLSCPFHSASIMH</sequence>
<dbReference type="FunFam" id="3.40.140.10:FF:000008">
    <property type="entry name" value="Cytidine deaminase"/>
    <property type="match status" value="1"/>
</dbReference>
<dbReference type="GO" id="GO:0072527">
    <property type="term" value="P:pyrimidine-containing compound metabolic process"/>
    <property type="evidence" value="ECO:0007669"/>
    <property type="project" value="UniProtKB-ARBA"/>
</dbReference>
<dbReference type="Proteomes" id="UP001204833">
    <property type="component" value="Unassembled WGS sequence"/>
</dbReference>
<comment type="cofactor">
    <cofactor evidence="1 12">
        <name>Zn(2+)</name>
        <dbReference type="ChEBI" id="CHEBI:29105"/>
    </cofactor>
</comment>
<evidence type="ECO:0000259" key="13">
    <source>
        <dbReference type="PROSITE" id="PS51747"/>
    </source>
</evidence>
<dbReference type="InterPro" id="IPR002125">
    <property type="entry name" value="CMP_dCMP_dom"/>
</dbReference>
<feature type="binding site" evidence="12">
    <location>
        <position position="69"/>
    </location>
    <ligand>
        <name>Zn(2+)</name>
        <dbReference type="ChEBI" id="CHEBI:29105"/>
        <note>catalytic</note>
    </ligand>
</feature>
<feature type="domain" description="CMP/dCMP-type deaminase" evidence="13">
    <location>
        <begin position="1"/>
        <end position="110"/>
    </location>
</feature>
<comment type="catalytic activity">
    <reaction evidence="9">
        <text>cytidine + H2O + H(+) = uridine + NH4(+)</text>
        <dbReference type="Rhea" id="RHEA:16069"/>
        <dbReference type="ChEBI" id="CHEBI:15377"/>
        <dbReference type="ChEBI" id="CHEBI:15378"/>
        <dbReference type="ChEBI" id="CHEBI:16704"/>
        <dbReference type="ChEBI" id="CHEBI:17562"/>
        <dbReference type="ChEBI" id="CHEBI:28938"/>
        <dbReference type="EC" id="3.5.4.5"/>
    </reaction>
</comment>
<keyword evidence="15" id="KW-1185">Reference proteome</keyword>